<dbReference type="Proteomes" id="UP000249922">
    <property type="component" value="Chromosome"/>
</dbReference>
<reference evidence="1 2" key="1">
    <citation type="submission" date="2018-06" db="EMBL/GenBank/DDBJ databases">
        <title>Complete genome sequence of Paracoccus mutanolyticus strain RSP-02 isolated from cellulosic waste.</title>
        <authorList>
            <person name="Amrutha R.N."/>
            <person name="Shrivastav A."/>
            <person name="Buddana S.K."/>
            <person name="Deshpande U."/>
            <person name="Prakasham R.S."/>
        </authorList>
    </citation>
    <scope>NUCLEOTIDE SEQUENCE [LARGE SCALE GENOMIC DNA]</scope>
    <source>
        <strain evidence="1 2">RSP-02</strain>
    </source>
</reference>
<sequence length="26" mass="2851">MIASSPALSALDDPRYDVWVISCNRA</sequence>
<proteinExistence type="predicted"/>
<keyword evidence="2" id="KW-1185">Reference proteome</keyword>
<dbReference type="InterPro" id="IPR019225">
    <property type="entry name" value="DUF2155"/>
</dbReference>
<dbReference type="RefSeq" id="WP_112888569.1">
    <property type="nucleotide sequence ID" value="NZ_CP030239.1"/>
</dbReference>
<evidence type="ECO:0000313" key="2">
    <source>
        <dbReference type="Proteomes" id="UP000249922"/>
    </source>
</evidence>
<dbReference type="EMBL" id="CP030239">
    <property type="protein sequence ID" value="AWX94204.1"/>
    <property type="molecule type" value="Genomic_DNA"/>
</dbReference>
<accession>A0ABM6WUJ0</accession>
<dbReference type="Pfam" id="PF09923">
    <property type="entry name" value="DUF2155"/>
    <property type="match status" value="1"/>
</dbReference>
<gene>
    <name evidence="1" type="ORF">DPM13_18300</name>
</gene>
<protein>
    <submittedName>
        <fullName evidence="1">Uncharacterized protein</fullName>
    </submittedName>
</protein>
<name>A0ABM6WUJ0_9RHOB</name>
<organism evidence="1 2">
    <name type="scientific">Paracoccus mutanolyticus</name>
    <dbReference type="NCBI Taxonomy" id="1499308"/>
    <lineage>
        <taxon>Bacteria</taxon>
        <taxon>Pseudomonadati</taxon>
        <taxon>Pseudomonadota</taxon>
        <taxon>Alphaproteobacteria</taxon>
        <taxon>Rhodobacterales</taxon>
        <taxon>Paracoccaceae</taxon>
        <taxon>Paracoccus</taxon>
    </lineage>
</organism>
<evidence type="ECO:0000313" key="1">
    <source>
        <dbReference type="EMBL" id="AWX94204.1"/>
    </source>
</evidence>